<gene>
    <name evidence="1" type="ORF">OWV82_007031</name>
</gene>
<evidence type="ECO:0000313" key="2">
    <source>
        <dbReference type="Proteomes" id="UP001164539"/>
    </source>
</evidence>
<protein>
    <submittedName>
        <fullName evidence="1">Acyl-[acyl-carrier-protein] desaturase</fullName>
    </submittedName>
</protein>
<name>A0ACC1YJ23_MELAZ</name>
<comment type="caution">
    <text evidence="1">The sequence shown here is derived from an EMBL/GenBank/DDBJ whole genome shotgun (WGS) entry which is preliminary data.</text>
</comment>
<reference evidence="1 2" key="1">
    <citation type="journal article" date="2023" name="Science">
        <title>Complex scaffold remodeling in plant triterpene biosynthesis.</title>
        <authorList>
            <person name="De La Pena R."/>
            <person name="Hodgson H."/>
            <person name="Liu J.C."/>
            <person name="Stephenson M.J."/>
            <person name="Martin A.C."/>
            <person name="Owen C."/>
            <person name="Harkess A."/>
            <person name="Leebens-Mack J."/>
            <person name="Jimenez L.E."/>
            <person name="Osbourn A."/>
            <person name="Sattely E.S."/>
        </authorList>
    </citation>
    <scope>NUCLEOTIDE SEQUENCE [LARGE SCALE GENOMIC DNA]</scope>
    <source>
        <strain evidence="2">cv. JPN11</strain>
        <tissue evidence="1">Leaf</tissue>
    </source>
</reference>
<dbReference type="Proteomes" id="UP001164539">
    <property type="component" value="Chromosome 3"/>
</dbReference>
<proteinExistence type="predicted"/>
<sequence>MQHGDKKLAQICGTIAADEKRYETAYSRIVEKVLELDPDGTMHFSNVAVLFGVYSASDYINMLEHLVDLWNLEKLTGLSSEVQAAQDYFCGLPRKRRKIEETVQARAKKAPTVPFSWISHRKV</sequence>
<evidence type="ECO:0000313" key="1">
    <source>
        <dbReference type="EMBL" id="KAJ4723695.1"/>
    </source>
</evidence>
<keyword evidence="2" id="KW-1185">Reference proteome</keyword>
<accession>A0ACC1YJ23</accession>
<organism evidence="1 2">
    <name type="scientific">Melia azedarach</name>
    <name type="common">Chinaberry tree</name>
    <dbReference type="NCBI Taxonomy" id="155640"/>
    <lineage>
        <taxon>Eukaryota</taxon>
        <taxon>Viridiplantae</taxon>
        <taxon>Streptophyta</taxon>
        <taxon>Embryophyta</taxon>
        <taxon>Tracheophyta</taxon>
        <taxon>Spermatophyta</taxon>
        <taxon>Magnoliopsida</taxon>
        <taxon>eudicotyledons</taxon>
        <taxon>Gunneridae</taxon>
        <taxon>Pentapetalae</taxon>
        <taxon>rosids</taxon>
        <taxon>malvids</taxon>
        <taxon>Sapindales</taxon>
        <taxon>Meliaceae</taxon>
        <taxon>Melia</taxon>
    </lineage>
</organism>
<dbReference type="EMBL" id="CM051396">
    <property type="protein sequence ID" value="KAJ4723695.1"/>
    <property type="molecule type" value="Genomic_DNA"/>
</dbReference>